<dbReference type="InParanoid" id="A0A2G4YPU6"/>
<organism evidence="2 3">
    <name type="scientific">Paremcibacter congregatus</name>
    <dbReference type="NCBI Taxonomy" id="2043170"/>
    <lineage>
        <taxon>Bacteria</taxon>
        <taxon>Pseudomonadati</taxon>
        <taxon>Pseudomonadota</taxon>
        <taxon>Alphaproteobacteria</taxon>
        <taxon>Emcibacterales</taxon>
        <taxon>Emcibacteraceae</taxon>
        <taxon>Paremcibacter</taxon>
    </lineage>
</organism>
<dbReference type="EMBL" id="PDEM01000024">
    <property type="protein sequence ID" value="PHZ84352.1"/>
    <property type="molecule type" value="Genomic_DNA"/>
</dbReference>
<sequence length="269" mass="29897">MTRFHSLILLIVGVACITVAGPERALAERMVADLSDHTIEITSQFSGTELLIFGAIERAIPQGDGGHGVAIEGMDYDVIVVVQSERHDMVIRRKGMAGPIWVNKNARTVKDIPGYYALTSTRPLEHILPEPILKGYQLGLDRLNVSFEQELSEREGEAYRAGFVRNMKAKDLYIEQEGLISLLDEILFRAVLHFPANMPVGDYKVDIYLARGGEILLHEKAPLEVGKTGLERVIYNFAHSHPAYYGIVAILVALFAGWFSGFVSRKMSV</sequence>
<accession>A0A2G4YPU6</accession>
<dbReference type="AlphaFoldDB" id="A0A2G4YPU6"/>
<proteinExistence type="predicted"/>
<evidence type="ECO:0008006" key="4">
    <source>
        <dbReference type="Google" id="ProtNLM"/>
    </source>
</evidence>
<dbReference type="InterPro" id="IPR019088">
    <property type="entry name" value="CHP02186-rel_TM"/>
</dbReference>
<dbReference type="RefSeq" id="WP_099473213.1">
    <property type="nucleotide sequence ID" value="NZ_CAXBMK010000003.1"/>
</dbReference>
<protein>
    <recommendedName>
        <fullName evidence="4">TIGR02186 family protein</fullName>
    </recommendedName>
</protein>
<keyword evidence="1" id="KW-1133">Transmembrane helix</keyword>
<evidence type="ECO:0000256" key="1">
    <source>
        <dbReference type="SAM" id="Phobius"/>
    </source>
</evidence>
<dbReference type="OrthoDB" id="9815212at2"/>
<evidence type="ECO:0000313" key="2">
    <source>
        <dbReference type="EMBL" id="PHZ84352.1"/>
    </source>
</evidence>
<gene>
    <name evidence="2" type="ORF">CRD36_11080</name>
</gene>
<keyword evidence="1" id="KW-0472">Membrane</keyword>
<dbReference type="PROSITE" id="PS51257">
    <property type="entry name" value="PROKAR_LIPOPROTEIN"/>
    <property type="match status" value="1"/>
</dbReference>
<keyword evidence="1" id="KW-0812">Transmembrane</keyword>
<dbReference type="Pfam" id="PF09608">
    <property type="entry name" value="Alph_Pro_TM"/>
    <property type="match status" value="1"/>
</dbReference>
<comment type="caution">
    <text evidence="2">The sequence shown here is derived from an EMBL/GenBank/DDBJ whole genome shotgun (WGS) entry which is preliminary data.</text>
</comment>
<reference evidence="2 3" key="1">
    <citation type="submission" date="2017-10" db="EMBL/GenBank/DDBJ databases">
        <title>Frigbacter circumglobatus gen. nov. sp. nov., isolated from sediment cultured in situ.</title>
        <authorList>
            <person name="Zhao Z."/>
        </authorList>
    </citation>
    <scope>NUCLEOTIDE SEQUENCE [LARGE SCALE GENOMIC DNA]</scope>
    <source>
        <strain evidence="2 3">ZYL</strain>
    </source>
</reference>
<name>A0A2G4YPU6_9PROT</name>
<evidence type="ECO:0000313" key="3">
    <source>
        <dbReference type="Proteomes" id="UP000229730"/>
    </source>
</evidence>
<keyword evidence="3" id="KW-1185">Reference proteome</keyword>
<dbReference type="Proteomes" id="UP000229730">
    <property type="component" value="Unassembled WGS sequence"/>
</dbReference>
<feature type="transmembrane region" description="Helical" evidence="1">
    <location>
        <begin position="243"/>
        <end position="263"/>
    </location>
</feature>